<comment type="caution">
    <text evidence="2">The sequence shown here is derived from an EMBL/GenBank/DDBJ whole genome shotgun (WGS) entry which is preliminary data.</text>
</comment>
<protein>
    <submittedName>
        <fullName evidence="2">Uncharacterized protein</fullName>
    </submittedName>
</protein>
<gene>
    <name evidence="2" type="ORF">A2815_01365</name>
</gene>
<evidence type="ECO:0000313" key="3">
    <source>
        <dbReference type="Proteomes" id="UP000176974"/>
    </source>
</evidence>
<evidence type="ECO:0000256" key="1">
    <source>
        <dbReference type="SAM" id="Phobius"/>
    </source>
</evidence>
<proteinExistence type="predicted"/>
<name>A0A1G2FDP9_9BACT</name>
<sequence length="59" mass="7047">MVHFIIIKKILLFLIPIFLFYFLRKMGKRKQSKKKSRLNGFDKSKIVEGEIIDESSRNC</sequence>
<accession>A0A1G2FDP9</accession>
<keyword evidence="1" id="KW-0472">Membrane</keyword>
<evidence type="ECO:0000313" key="2">
    <source>
        <dbReference type="EMBL" id="OGZ35937.1"/>
    </source>
</evidence>
<dbReference type="EMBL" id="MHMY01000004">
    <property type="protein sequence ID" value="OGZ35937.1"/>
    <property type="molecule type" value="Genomic_DNA"/>
</dbReference>
<keyword evidence="1" id="KW-1133">Transmembrane helix</keyword>
<dbReference type="AlphaFoldDB" id="A0A1G2FDP9"/>
<keyword evidence="1" id="KW-0812">Transmembrane</keyword>
<organism evidence="2 3">
    <name type="scientific">Candidatus Portnoybacteria bacterium RIFCSPHIGHO2_01_FULL_40_12b</name>
    <dbReference type="NCBI Taxonomy" id="1801994"/>
    <lineage>
        <taxon>Bacteria</taxon>
        <taxon>Candidatus Portnoyibacteriota</taxon>
    </lineage>
</organism>
<reference evidence="2 3" key="1">
    <citation type="journal article" date="2016" name="Nat. Commun.">
        <title>Thousands of microbial genomes shed light on interconnected biogeochemical processes in an aquifer system.</title>
        <authorList>
            <person name="Anantharaman K."/>
            <person name="Brown C.T."/>
            <person name="Hug L.A."/>
            <person name="Sharon I."/>
            <person name="Castelle C.J."/>
            <person name="Probst A.J."/>
            <person name="Thomas B.C."/>
            <person name="Singh A."/>
            <person name="Wilkins M.J."/>
            <person name="Karaoz U."/>
            <person name="Brodie E.L."/>
            <person name="Williams K.H."/>
            <person name="Hubbard S.S."/>
            <person name="Banfield J.F."/>
        </authorList>
    </citation>
    <scope>NUCLEOTIDE SEQUENCE [LARGE SCALE GENOMIC DNA]</scope>
</reference>
<feature type="transmembrane region" description="Helical" evidence="1">
    <location>
        <begin position="6"/>
        <end position="23"/>
    </location>
</feature>
<dbReference type="Proteomes" id="UP000176974">
    <property type="component" value="Unassembled WGS sequence"/>
</dbReference>